<feature type="transmembrane region" description="Helical" evidence="2">
    <location>
        <begin position="38"/>
        <end position="63"/>
    </location>
</feature>
<evidence type="ECO:0000256" key="2">
    <source>
        <dbReference type="SAM" id="Phobius"/>
    </source>
</evidence>
<feature type="region of interest" description="Disordered" evidence="1">
    <location>
        <begin position="69"/>
        <end position="96"/>
    </location>
</feature>
<organism evidence="3 4">
    <name type="scientific">Polyangium sorediatum</name>
    <dbReference type="NCBI Taxonomy" id="889274"/>
    <lineage>
        <taxon>Bacteria</taxon>
        <taxon>Pseudomonadati</taxon>
        <taxon>Myxococcota</taxon>
        <taxon>Polyangia</taxon>
        <taxon>Polyangiales</taxon>
        <taxon>Polyangiaceae</taxon>
        <taxon>Polyangium</taxon>
    </lineage>
</organism>
<keyword evidence="4" id="KW-1185">Reference proteome</keyword>
<protein>
    <submittedName>
        <fullName evidence="3">Uncharacterized protein</fullName>
    </submittedName>
</protein>
<dbReference type="EMBL" id="JARZHI010000015">
    <property type="protein sequence ID" value="MDI1431500.1"/>
    <property type="molecule type" value="Genomic_DNA"/>
</dbReference>
<evidence type="ECO:0000256" key="1">
    <source>
        <dbReference type="SAM" id="MobiDB-lite"/>
    </source>
</evidence>
<keyword evidence="2" id="KW-0812">Transmembrane</keyword>
<gene>
    <name evidence="3" type="ORF">QHF89_18540</name>
</gene>
<keyword evidence="2" id="KW-0472">Membrane</keyword>
<proteinExistence type="predicted"/>
<dbReference type="Proteomes" id="UP001160301">
    <property type="component" value="Unassembled WGS sequence"/>
</dbReference>
<reference evidence="3 4" key="1">
    <citation type="submission" date="2023-04" db="EMBL/GenBank/DDBJ databases">
        <title>The genome sequence of Polyangium sorediatum DSM14670.</title>
        <authorList>
            <person name="Zhang X."/>
        </authorList>
    </citation>
    <scope>NUCLEOTIDE SEQUENCE [LARGE SCALE GENOMIC DNA]</scope>
    <source>
        <strain evidence="3 4">DSM 14670</strain>
    </source>
</reference>
<evidence type="ECO:0000313" key="4">
    <source>
        <dbReference type="Proteomes" id="UP001160301"/>
    </source>
</evidence>
<keyword evidence="2" id="KW-1133">Transmembrane helix</keyword>
<evidence type="ECO:0000313" key="3">
    <source>
        <dbReference type="EMBL" id="MDI1431500.1"/>
    </source>
</evidence>
<name>A0ABT6NT28_9BACT</name>
<accession>A0ABT6NT28</accession>
<sequence>MRLVPATLDWTNGAALATLGAVVLDRRSPRDVRRRPCAFGAGLATFGAALATLGAVVLDGAALPRKTRKAWRRGSHASRPLGGAAALGLTRAHSHA</sequence>
<comment type="caution">
    <text evidence="3">The sequence shown here is derived from an EMBL/GenBank/DDBJ whole genome shotgun (WGS) entry which is preliminary data.</text>
</comment>